<evidence type="ECO:0000313" key="3">
    <source>
        <dbReference type="Proteomes" id="UP001176941"/>
    </source>
</evidence>
<protein>
    <submittedName>
        <fullName evidence="2">Uncharacterized protein</fullName>
    </submittedName>
</protein>
<dbReference type="Proteomes" id="UP001176941">
    <property type="component" value="Chromosome 10"/>
</dbReference>
<proteinExistence type="predicted"/>
<keyword evidence="3" id="KW-1185">Reference proteome</keyword>
<feature type="region of interest" description="Disordered" evidence="1">
    <location>
        <begin position="178"/>
        <end position="200"/>
    </location>
</feature>
<organism evidence="2 3">
    <name type="scientific">Rangifer tarandus platyrhynchus</name>
    <name type="common">Svalbard reindeer</name>
    <dbReference type="NCBI Taxonomy" id="3082113"/>
    <lineage>
        <taxon>Eukaryota</taxon>
        <taxon>Metazoa</taxon>
        <taxon>Chordata</taxon>
        <taxon>Craniata</taxon>
        <taxon>Vertebrata</taxon>
        <taxon>Euteleostomi</taxon>
        <taxon>Mammalia</taxon>
        <taxon>Eutheria</taxon>
        <taxon>Laurasiatheria</taxon>
        <taxon>Artiodactyla</taxon>
        <taxon>Ruminantia</taxon>
        <taxon>Pecora</taxon>
        <taxon>Cervidae</taxon>
        <taxon>Odocoileinae</taxon>
        <taxon>Rangifer</taxon>
    </lineage>
</organism>
<sequence>MIRAPTSDLNEKVNSAVVLPFSRSQDQIPHDAQHPSASPTPYPGFSPLPPPTPALLTLAPCWSPRLELFSQVSAWLARPLVPRIGSLSPLPMSPRGLPCSPSRCRGAPPPRRHPELGNPLSCGACLLLADSVCPLPPPHPRLLQNQPLEDRGLCLFGRLTPGGPEQIFVRCPHGLQRQPRTQTGAQSLEGPKEPLPVSQL</sequence>
<reference evidence="2" key="1">
    <citation type="submission" date="2023-04" db="EMBL/GenBank/DDBJ databases">
        <authorList>
            <consortium name="ELIXIR-Norway"/>
        </authorList>
    </citation>
    <scope>NUCLEOTIDE SEQUENCE [LARGE SCALE GENOMIC DNA]</scope>
</reference>
<evidence type="ECO:0000313" key="2">
    <source>
        <dbReference type="EMBL" id="CAI9153529.1"/>
    </source>
</evidence>
<gene>
    <name evidence="2" type="ORF">MRATA1EN1_LOCUS2491</name>
</gene>
<feature type="compositionally biased region" description="Pro residues" evidence="1">
    <location>
        <begin position="38"/>
        <end position="48"/>
    </location>
</feature>
<evidence type="ECO:0000256" key="1">
    <source>
        <dbReference type="SAM" id="MobiDB-lite"/>
    </source>
</evidence>
<dbReference type="EMBL" id="OX459946">
    <property type="protein sequence ID" value="CAI9153529.1"/>
    <property type="molecule type" value="Genomic_DNA"/>
</dbReference>
<name>A0ABN8XVX8_RANTA</name>
<accession>A0ABN8XVX8</accession>
<feature type="region of interest" description="Disordered" evidence="1">
    <location>
        <begin position="26"/>
        <end position="48"/>
    </location>
</feature>